<name>K0PSC7_9HYPH</name>
<evidence type="ECO:0000313" key="1">
    <source>
        <dbReference type="EMBL" id="CCM79621.1"/>
    </source>
</evidence>
<dbReference type="eggNOG" id="COG5659">
    <property type="taxonomic scope" value="Bacteria"/>
</dbReference>
<evidence type="ECO:0000313" key="2">
    <source>
        <dbReference type="Proteomes" id="UP000009319"/>
    </source>
</evidence>
<dbReference type="STRING" id="1211777.BN77_p30045"/>
<accession>K0PSC7</accession>
<dbReference type="Proteomes" id="UP000009319">
    <property type="component" value="Unassembled WGS sequence"/>
</dbReference>
<dbReference type="HOGENOM" id="CLU_033141_2_4_5"/>
<protein>
    <submittedName>
        <fullName evidence="1">Transposase</fullName>
    </submittedName>
</protein>
<sequence>MTVASIETTLELWASSLREVKGRMRGLFVQERVAASANLFLDGLLGDERRKTGWIRAEAAGDPGPWRQHAILGRGHWDADALRDIVRDYALETLADPDAVLVIDGELDQRMIR</sequence>
<reference evidence="1 2" key="1">
    <citation type="journal article" date="2013" name="Genome Announc.">
        <title>Draft Genome Sequence of Rhizobium mesoamericanum STM3625, a Nitrogen-Fixing Symbiont of Mimosa pudica Isolated in French Guiana (South America).</title>
        <authorList>
            <person name="Moulin L."/>
            <person name="Mornico D."/>
            <person name="Melkonian R."/>
            <person name="Klonowska A."/>
        </authorList>
    </citation>
    <scope>NUCLEOTIDE SEQUENCE [LARGE SCALE GENOMIC DNA]</scope>
    <source>
        <strain evidence="1 2">STM3625</strain>
    </source>
</reference>
<dbReference type="AlphaFoldDB" id="K0PSC7"/>
<gene>
    <name evidence="1" type="ORF">BN77_p30045</name>
</gene>
<keyword evidence="2" id="KW-1185">Reference proteome</keyword>
<comment type="caution">
    <text evidence="1">The sequence shown here is derived from an EMBL/GenBank/DDBJ whole genome shotgun (WGS) entry which is preliminary data.</text>
</comment>
<proteinExistence type="predicted"/>
<dbReference type="EMBL" id="CANI01000051">
    <property type="protein sequence ID" value="CCM79621.1"/>
    <property type="molecule type" value="Genomic_DNA"/>
</dbReference>
<organism evidence="1 2">
    <name type="scientific">Rhizobium mesoamericanum STM3625</name>
    <dbReference type="NCBI Taxonomy" id="1211777"/>
    <lineage>
        <taxon>Bacteria</taxon>
        <taxon>Pseudomonadati</taxon>
        <taxon>Pseudomonadota</taxon>
        <taxon>Alphaproteobacteria</taxon>
        <taxon>Hyphomicrobiales</taxon>
        <taxon>Rhizobiaceae</taxon>
        <taxon>Rhizobium/Agrobacterium group</taxon>
        <taxon>Rhizobium</taxon>
    </lineage>
</organism>